<gene>
    <name evidence="9" type="ORF">QO011_006293</name>
</gene>
<feature type="transmembrane region" description="Helical" evidence="8">
    <location>
        <begin position="273"/>
        <end position="291"/>
    </location>
</feature>
<dbReference type="PANTHER" id="PTHR32196:SF21">
    <property type="entry name" value="ABC TRANSPORTER PERMEASE PROTEIN YPHD-RELATED"/>
    <property type="match status" value="1"/>
</dbReference>
<keyword evidence="5 8" id="KW-0812">Transmembrane</keyword>
<dbReference type="EMBL" id="JAUSVX010000015">
    <property type="protein sequence ID" value="MDQ0473259.1"/>
    <property type="molecule type" value="Genomic_DNA"/>
</dbReference>
<reference evidence="9 10" key="1">
    <citation type="submission" date="2023-07" db="EMBL/GenBank/DDBJ databases">
        <title>Genomic Encyclopedia of Type Strains, Phase IV (KMG-IV): sequencing the most valuable type-strain genomes for metagenomic binning, comparative biology and taxonomic classification.</title>
        <authorList>
            <person name="Goeker M."/>
        </authorList>
    </citation>
    <scope>NUCLEOTIDE SEQUENCE [LARGE SCALE GENOMIC DNA]</scope>
    <source>
        <strain evidence="9 10">DSM 19619</strain>
    </source>
</reference>
<feature type="transmembrane region" description="Helical" evidence="8">
    <location>
        <begin position="76"/>
        <end position="93"/>
    </location>
</feature>
<evidence type="ECO:0000313" key="9">
    <source>
        <dbReference type="EMBL" id="MDQ0473259.1"/>
    </source>
</evidence>
<comment type="caution">
    <text evidence="9">The sequence shown here is derived from an EMBL/GenBank/DDBJ whole genome shotgun (WGS) entry which is preliminary data.</text>
</comment>
<keyword evidence="10" id="KW-1185">Reference proteome</keyword>
<dbReference type="PANTHER" id="PTHR32196">
    <property type="entry name" value="ABC TRANSPORTER PERMEASE PROTEIN YPHD-RELATED-RELATED"/>
    <property type="match status" value="1"/>
</dbReference>
<keyword evidence="4" id="KW-0997">Cell inner membrane</keyword>
<dbReference type="Proteomes" id="UP001242480">
    <property type="component" value="Unassembled WGS sequence"/>
</dbReference>
<feature type="transmembrane region" description="Helical" evidence="8">
    <location>
        <begin position="99"/>
        <end position="118"/>
    </location>
</feature>
<feature type="transmembrane region" description="Helical" evidence="8">
    <location>
        <begin position="125"/>
        <end position="148"/>
    </location>
</feature>
<evidence type="ECO:0000313" key="10">
    <source>
        <dbReference type="Proteomes" id="UP001242480"/>
    </source>
</evidence>
<feature type="transmembrane region" description="Helical" evidence="8">
    <location>
        <begin position="21"/>
        <end position="38"/>
    </location>
</feature>
<protein>
    <submittedName>
        <fullName evidence="9">Ribose transport system permease protein</fullName>
    </submittedName>
</protein>
<evidence type="ECO:0000256" key="6">
    <source>
        <dbReference type="ARBA" id="ARBA00022989"/>
    </source>
</evidence>
<feature type="transmembrane region" description="Helical" evidence="8">
    <location>
        <begin position="215"/>
        <end position="235"/>
    </location>
</feature>
<feature type="transmembrane region" description="Helical" evidence="8">
    <location>
        <begin position="50"/>
        <end position="69"/>
    </location>
</feature>
<evidence type="ECO:0000256" key="1">
    <source>
        <dbReference type="ARBA" id="ARBA00004651"/>
    </source>
</evidence>
<organism evidence="9 10">
    <name type="scientific">Labrys wisconsinensis</name>
    <dbReference type="NCBI Taxonomy" id="425677"/>
    <lineage>
        <taxon>Bacteria</taxon>
        <taxon>Pseudomonadati</taxon>
        <taxon>Pseudomonadota</taxon>
        <taxon>Alphaproteobacteria</taxon>
        <taxon>Hyphomicrobiales</taxon>
        <taxon>Xanthobacteraceae</taxon>
        <taxon>Labrys</taxon>
    </lineage>
</organism>
<evidence type="ECO:0000256" key="8">
    <source>
        <dbReference type="SAM" id="Phobius"/>
    </source>
</evidence>
<sequence length="318" mass="32179">MAMPDAIARPRPLAWRALADAWLPLIVLAAMLAAIGMLRPGVFGMFGLNLLFKLSVPLILAALSQMLVVALGDIDLSTGAFIGFVTCVCAVHLDAEPLTAAALLLAGIGAYALVGALIQLRRLPSIIVTLGTSFVWTGCAVLVLPAPGGVAPAWLTAIPRLSMPLLPLPLWIAAGLALVGHLVVMKSSLGVLVRGAGGNPRAMTRAGWSVLRLRVGIYAAAGACNVAAGLALSALTTSGAPNIAPAYTLLSIAAVILGGGSFVGGIVSPAGTVVGAMTLSLVGSVLTFLSVPPVWQIGAQGLILVAVLFGRVLTRGRA</sequence>
<evidence type="ECO:0000256" key="5">
    <source>
        <dbReference type="ARBA" id="ARBA00022692"/>
    </source>
</evidence>
<evidence type="ECO:0000256" key="4">
    <source>
        <dbReference type="ARBA" id="ARBA00022519"/>
    </source>
</evidence>
<accession>A0ABU0JG36</accession>
<feature type="transmembrane region" description="Helical" evidence="8">
    <location>
        <begin position="247"/>
        <end position="266"/>
    </location>
</feature>
<evidence type="ECO:0000256" key="7">
    <source>
        <dbReference type="ARBA" id="ARBA00023136"/>
    </source>
</evidence>
<keyword evidence="3" id="KW-1003">Cell membrane</keyword>
<dbReference type="Pfam" id="PF02653">
    <property type="entry name" value="BPD_transp_2"/>
    <property type="match status" value="1"/>
</dbReference>
<comment type="subcellular location">
    <subcellularLocation>
        <location evidence="1">Cell membrane</location>
        <topology evidence="1">Multi-pass membrane protein</topology>
    </subcellularLocation>
</comment>
<feature type="transmembrane region" description="Helical" evidence="8">
    <location>
        <begin position="168"/>
        <end position="194"/>
    </location>
</feature>
<dbReference type="InterPro" id="IPR001851">
    <property type="entry name" value="ABC_transp_permease"/>
</dbReference>
<feature type="transmembrane region" description="Helical" evidence="8">
    <location>
        <begin position="297"/>
        <end position="314"/>
    </location>
</feature>
<evidence type="ECO:0000256" key="2">
    <source>
        <dbReference type="ARBA" id="ARBA00022448"/>
    </source>
</evidence>
<proteinExistence type="predicted"/>
<evidence type="ECO:0000256" key="3">
    <source>
        <dbReference type="ARBA" id="ARBA00022475"/>
    </source>
</evidence>
<keyword evidence="6 8" id="KW-1133">Transmembrane helix</keyword>
<name>A0ABU0JG36_9HYPH</name>
<dbReference type="CDD" id="cd06579">
    <property type="entry name" value="TM_PBP1_transp_AraH_like"/>
    <property type="match status" value="1"/>
</dbReference>
<keyword evidence="2" id="KW-0813">Transport</keyword>
<keyword evidence="7 8" id="KW-0472">Membrane</keyword>